<gene>
    <name evidence="1" type="ORF">C1752_17191</name>
</gene>
<comment type="caution">
    <text evidence="1">The sequence shown here is derived from an EMBL/GenBank/DDBJ whole genome shotgun (WGS) entry which is preliminary data.</text>
</comment>
<keyword evidence="2" id="KW-1185">Reference proteome</keyword>
<proteinExistence type="predicted"/>
<organism evidence="1 2">
    <name type="scientific">Acaryochloris thomasi RCC1774</name>
    <dbReference type="NCBI Taxonomy" id="1764569"/>
    <lineage>
        <taxon>Bacteria</taxon>
        <taxon>Bacillati</taxon>
        <taxon>Cyanobacteriota</taxon>
        <taxon>Cyanophyceae</taxon>
        <taxon>Acaryochloridales</taxon>
        <taxon>Acaryochloridaceae</taxon>
        <taxon>Acaryochloris</taxon>
        <taxon>Acaryochloris thomasi</taxon>
    </lineage>
</organism>
<dbReference type="Proteomes" id="UP000248857">
    <property type="component" value="Unassembled WGS sequence"/>
</dbReference>
<evidence type="ECO:0000313" key="1">
    <source>
        <dbReference type="EMBL" id="PZD70176.1"/>
    </source>
</evidence>
<accession>A0A2W1J7K0</accession>
<dbReference type="RefSeq" id="WP_110989274.1">
    <property type="nucleotide sequence ID" value="NZ_CAWNWM010000054.1"/>
</dbReference>
<evidence type="ECO:0000313" key="2">
    <source>
        <dbReference type="Proteomes" id="UP000248857"/>
    </source>
</evidence>
<reference evidence="1 2" key="1">
    <citation type="journal article" date="2018" name="Sci. Rep.">
        <title>A novel species of the marine cyanobacterium Acaryochloris with a unique pigment content and lifestyle.</title>
        <authorList>
            <person name="Partensky F."/>
            <person name="Six C."/>
            <person name="Ratin M."/>
            <person name="Garczarek L."/>
            <person name="Vaulot D."/>
            <person name="Probert I."/>
            <person name="Calteau A."/>
            <person name="Gourvil P."/>
            <person name="Marie D."/>
            <person name="Grebert T."/>
            <person name="Bouchier C."/>
            <person name="Le Panse S."/>
            <person name="Gachenot M."/>
            <person name="Rodriguez F."/>
            <person name="Garrido J.L."/>
        </authorList>
    </citation>
    <scope>NUCLEOTIDE SEQUENCE [LARGE SCALE GENOMIC DNA]</scope>
    <source>
        <strain evidence="1 2">RCC1774</strain>
    </source>
</reference>
<name>A0A2W1J7K0_9CYAN</name>
<dbReference type="AlphaFoldDB" id="A0A2W1J7K0"/>
<sequence>MTISLAPATAQQSQLFCVDAEVEQFDPLNECMVREDYTFACERKGGYVQRIKAWVATNCTFGTVAPNLIELYCSEWKTAADDRIAAIDDQF</sequence>
<protein>
    <submittedName>
        <fullName evidence="1">Uncharacterized protein</fullName>
    </submittedName>
</protein>
<dbReference type="EMBL" id="PQWO01000054">
    <property type="protein sequence ID" value="PZD70176.1"/>
    <property type="molecule type" value="Genomic_DNA"/>
</dbReference>